<evidence type="ECO:0000256" key="3">
    <source>
        <dbReference type="ARBA" id="ARBA00022692"/>
    </source>
</evidence>
<name>A0A9P4IUC1_9PEZI</name>
<feature type="transmembrane region" description="Helical" evidence="6">
    <location>
        <begin position="106"/>
        <end position="130"/>
    </location>
</feature>
<evidence type="ECO:0000313" key="8">
    <source>
        <dbReference type="Proteomes" id="UP000799439"/>
    </source>
</evidence>
<evidence type="ECO:0000256" key="5">
    <source>
        <dbReference type="ARBA" id="ARBA00023136"/>
    </source>
</evidence>
<dbReference type="InterPro" id="IPR004840">
    <property type="entry name" value="Amino_acid_permease_CS"/>
</dbReference>
<dbReference type="OrthoDB" id="4476201at2759"/>
<dbReference type="PROSITE" id="PS00218">
    <property type="entry name" value="AMINO_ACID_PERMEASE_1"/>
    <property type="match status" value="1"/>
</dbReference>
<keyword evidence="5 6" id="KW-0472">Membrane</keyword>
<evidence type="ECO:0000256" key="1">
    <source>
        <dbReference type="ARBA" id="ARBA00004141"/>
    </source>
</evidence>
<keyword evidence="4 6" id="KW-1133">Transmembrane helix</keyword>
<dbReference type="PANTHER" id="PTHR45649">
    <property type="entry name" value="AMINO-ACID PERMEASE BAT1"/>
    <property type="match status" value="1"/>
</dbReference>
<feature type="transmembrane region" description="Helical" evidence="6">
    <location>
        <begin position="28"/>
        <end position="49"/>
    </location>
</feature>
<keyword evidence="3 6" id="KW-0812">Transmembrane</keyword>
<feature type="transmembrane region" description="Helical" evidence="6">
    <location>
        <begin position="363"/>
        <end position="384"/>
    </location>
</feature>
<proteinExistence type="predicted"/>
<sequence length="499" mass="54369">MGLATKADAELLAAMGYKQELKRNMSKIEIFAISFSIIGLLPSIASTLYLSLPAGPVGLVWGWFVAGALIFMVGVAMAELGSALPTSGGLYWWTHYYSSPKYRNPLCFLVGYSNTLGLIGGICSIDYGFSVMLLSVVSLVRDGTWQASNGVIYAVFAGTVIGHGMIASTVSKMMPMLQTVFLVMNFILILVTIIALPVGAKHRRNDAAYVFTNTENGTSWPTGWAFMLAWLSPIWTIGGYDSCVHMSEEATNAVQAVPFGILMSTGSSWIFGFIIVIVIAACMSQDTEAILNSKFGQPMAQIYYDALGKHGAEGMMVLVMLVQFMMGLSLVVVTSRQAWAFSRDGAFPFSRYLRVISKRAGYIPLRMVWTCVLVSLILGLLCLINEAATSALFTLGVSGCNLAYMIPILARVVWGEAKFKPGPFYTGKFSKPIAWFAVAYLLYVMVLTFFPTGGPDPAAADMNYSVVIAMTIWGGALMYYFLFARKWFTGPKTTLEDKA</sequence>
<protein>
    <submittedName>
        <fullName evidence="7">GABA permease</fullName>
    </submittedName>
</protein>
<dbReference type="InterPro" id="IPR002293">
    <property type="entry name" value="AA/rel_permease1"/>
</dbReference>
<feature type="transmembrane region" description="Helical" evidence="6">
    <location>
        <begin position="180"/>
        <end position="200"/>
    </location>
</feature>
<reference evidence="7" key="1">
    <citation type="journal article" date="2020" name="Stud. Mycol.">
        <title>101 Dothideomycetes genomes: a test case for predicting lifestyles and emergence of pathogens.</title>
        <authorList>
            <person name="Haridas S."/>
            <person name="Albert R."/>
            <person name="Binder M."/>
            <person name="Bloem J."/>
            <person name="Labutti K."/>
            <person name="Salamov A."/>
            <person name="Andreopoulos B."/>
            <person name="Baker S."/>
            <person name="Barry K."/>
            <person name="Bills G."/>
            <person name="Bluhm B."/>
            <person name="Cannon C."/>
            <person name="Castanera R."/>
            <person name="Culley D."/>
            <person name="Daum C."/>
            <person name="Ezra D."/>
            <person name="Gonzalez J."/>
            <person name="Henrissat B."/>
            <person name="Kuo A."/>
            <person name="Liang C."/>
            <person name="Lipzen A."/>
            <person name="Lutzoni F."/>
            <person name="Magnuson J."/>
            <person name="Mondo S."/>
            <person name="Nolan M."/>
            <person name="Ohm R."/>
            <person name="Pangilinan J."/>
            <person name="Park H.-J."/>
            <person name="Ramirez L."/>
            <person name="Alfaro M."/>
            <person name="Sun H."/>
            <person name="Tritt A."/>
            <person name="Yoshinaga Y."/>
            <person name="Zwiers L.-H."/>
            <person name="Turgeon B."/>
            <person name="Goodwin S."/>
            <person name="Spatafora J."/>
            <person name="Crous P."/>
            <person name="Grigoriev I."/>
        </authorList>
    </citation>
    <scope>NUCLEOTIDE SEQUENCE</scope>
    <source>
        <strain evidence="7">CBS 260.36</strain>
    </source>
</reference>
<feature type="transmembrane region" description="Helical" evidence="6">
    <location>
        <begin position="390"/>
        <end position="413"/>
    </location>
</feature>
<comment type="caution">
    <text evidence="7">The sequence shown here is derived from an EMBL/GenBank/DDBJ whole genome shotgun (WGS) entry which is preliminary data.</text>
</comment>
<feature type="transmembrane region" description="Helical" evidence="6">
    <location>
        <begin position="433"/>
        <end position="450"/>
    </location>
</feature>
<accession>A0A9P4IUC1</accession>
<keyword evidence="2" id="KW-0813">Transport</keyword>
<dbReference type="AlphaFoldDB" id="A0A9P4IUC1"/>
<evidence type="ECO:0000256" key="4">
    <source>
        <dbReference type="ARBA" id="ARBA00022989"/>
    </source>
</evidence>
<feature type="transmembrane region" description="Helical" evidence="6">
    <location>
        <begin position="220"/>
        <end position="238"/>
    </location>
</feature>
<dbReference type="GO" id="GO:0006865">
    <property type="term" value="P:amino acid transport"/>
    <property type="evidence" value="ECO:0007669"/>
    <property type="project" value="InterPro"/>
</dbReference>
<organism evidence="7 8">
    <name type="scientific">Myriangium duriaei CBS 260.36</name>
    <dbReference type="NCBI Taxonomy" id="1168546"/>
    <lineage>
        <taxon>Eukaryota</taxon>
        <taxon>Fungi</taxon>
        <taxon>Dikarya</taxon>
        <taxon>Ascomycota</taxon>
        <taxon>Pezizomycotina</taxon>
        <taxon>Dothideomycetes</taxon>
        <taxon>Dothideomycetidae</taxon>
        <taxon>Myriangiales</taxon>
        <taxon>Myriangiaceae</taxon>
        <taxon>Myriangium</taxon>
    </lineage>
</organism>
<dbReference type="PIRSF" id="PIRSF006060">
    <property type="entry name" value="AA_transporter"/>
    <property type="match status" value="1"/>
</dbReference>
<keyword evidence="8" id="KW-1185">Reference proteome</keyword>
<dbReference type="GO" id="GO:0016020">
    <property type="term" value="C:membrane"/>
    <property type="evidence" value="ECO:0007669"/>
    <property type="project" value="UniProtKB-SubCell"/>
</dbReference>
<evidence type="ECO:0000313" key="7">
    <source>
        <dbReference type="EMBL" id="KAF2148566.1"/>
    </source>
</evidence>
<feature type="transmembrane region" description="Helical" evidence="6">
    <location>
        <begin position="61"/>
        <end position="94"/>
    </location>
</feature>
<dbReference type="PANTHER" id="PTHR45649:SF6">
    <property type="entry name" value="GABA-SPECIFIC PERMEASE"/>
    <property type="match status" value="1"/>
</dbReference>
<evidence type="ECO:0000256" key="2">
    <source>
        <dbReference type="ARBA" id="ARBA00022448"/>
    </source>
</evidence>
<dbReference type="Pfam" id="PF13520">
    <property type="entry name" value="AA_permease_2"/>
    <property type="match status" value="1"/>
</dbReference>
<comment type="subcellular location">
    <subcellularLocation>
        <location evidence="1">Membrane</location>
        <topology evidence="1">Multi-pass membrane protein</topology>
    </subcellularLocation>
</comment>
<gene>
    <name evidence="7" type="ORF">K461DRAFT_288660</name>
</gene>
<feature type="transmembrane region" description="Helical" evidence="6">
    <location>
        <begin position="314"/>
        <end position="333"/>
    </location>
</feature>
<feature type="transmembrane region" description="Helical" evidence="6">
    <location>
        <begin position="150"/>
        <end position="168"/>
    </location>
</feature>
<dbReference type="Gene3D" id="1.20.1740.10">
    <property type="entry name" value="Amino acid/polyamine transporter I"/>
    <property type="match status" value="1"/>
</dbReference>
<dbReference type="GO" id="GO:0022857">
    <property type="term" value="F:transmembrane transporter activity"/>
    <property type="evidence" value="ECO:0007669"/>
    <property type="project" value="InterPro"/>
</dbReference>
<dbReference type="EMBL" id="ML996093">
    <property type="protein sequence ID" value="KAF2148566.1"/>
    <property type="molecule type" value="Genomic_DNA"/>
</dbReference>
<feature type="transmembrane region" description="Helical" evidence="6">
    <location>
        <begin position="462"/>
        <end position="482"/>
    </location>
</feature>
<dbReference type="Proteomes" id="UP000799439">
    <property type="component" value="Unassembled WGS sequence"/>
</dbReference>
<evidence type="ECO:0000256" key="6">
    <source>
        <dbReference type="SAM" id="Phobius"/>
    </source>
</evidence>
<feature type="transmembrane region" description="Helical" evidence="6">
    <location>
        <begin position="259"/>
        <end position="281"/>
    </location>
</feature>